<accession>A0A368K4Q0</accession>
<comment type="caution">
    <text evidence="4">The sequence shown here is derived from an EMBL/GenBank/DDBJ whole genome shotgun (WGS) entry which is preliminary data.</text>
</comment>
<dbReference type="PANTHER" id="PTHR31126">
    <property type="entry name" value="TYROSINE-PROTEIN PHOSPHATASE"/>
    <property type="match status" value="1"/>
</dbReference>
<keyword evidence="2" id="KW-0812">Transmembrane</keyword>
<name>A0A368K4Q0_9HYPH</name>
<keyword evidence="2" id="KW-1133">Transmembrane helix</keyword>
<comment type="similarity">
    <text evidence="1">Belongs to the protein-tyrosine phosphatase family.</text>
</comment>
<dbReference type="EMBL" id="QOZG01000003">
    <property type="protein sequence ID" value="RCS24359.1"/>
    <property type="molecule type" value="Genomic_DNA"/>
</dbReference>
<dbReference type="SUPFAM" id="SSF52799">
    <property type="entry name" value="(Phosphotyrosine protein) phosphatases II"/>
    <property type="match status" value="1"/>
</dbReference>
<dbReference type="Proteomes" id="UP000253420">
    <property type="component" value="Unassembled WGS sequence"/>
</dbReference>
<dbReference type="Gene3D" id="3.90.190.10">
    <property type="entry name" value="Protein tyrosine phosphatase superfamily"/>
    <property type="match status" value="1"/>
</dbReference>
<feature type="domain" description="Tyrosine specific protein phosphatases" evidence="3">
    <location>
        <begin position="127"/>
        <end position="147"/>
    </location>
</feature>
<evidence type="ECO:0000313" key="5">
    <source>
        <dbReference type="Proteomes" id="UP000253420"/>
    </source>
</evidence>
<dbReference type="OrthoDB" id="9814896at2"/>
<feature type="transmembrane region" description="Helical" evidence="2">
    <location>
        <begin position="12"/>
        <end position="32"/>
    </location>
</feature>
<evidence type="ECO:0000259" key="3">
    <source>
        <dbReference type="PROSITE" id="PS50056"/>
    </source>
</evidence>
<dbReference type="InterPro" id="IPR000387">
    <property type="entry name" value="Tyr_Pase_dom"/>
</dbReference>
<dbReference type="CDD" id="cd14529">
    <property type="entry name" value="TpbA-like"/>
    <property type="match status" value="1"/>
</dbReference>
<evidence type="ECO:0000313" key="4">
    <source>
        <dbReference type="EMBL" id="RCS24359.1"/>
    </source>
</evidence>
<dbReference type="InterPro" id="IPR016130">
    <property type="entry name" value="Tyr_Pase_AS"/>
</dbReference>
<dbReference type="GO" id="GO:0016791">
    <property type="term" value="F:phosphatase activity"/>
    <property type="evidence" value="ECO:0007669"/>
    <property type="project" value="TreeGrafter"/>
</dbReference>
<dbReference type="AlphaFoldDB" id="A0A368K4Q0"/>
<dbReference type="InterPro" id="IPR055214">
    <property type="entry name" value="PTP-NADK"/>
</dbReference>
<sequence>MRGIVGLRLANMWKMICVMAIGLTCALGLYLADLQLSGNFHTIVAGEAYRSAQPTSAEIDAYAKQYGIKTIINLRGASPNAPWYKAETAEAAKLGITHIDFNMSAGKQLSKARAEQIIAVLDKAEKPLLIHCKAGADRSGLVSALYLAAVRKTGEAAAERQISIRYGHFSLPFISTYAMNRTFESLEPSLGFSNS</sequence>
<reference evidence="4 5" key="1">
    <citation type="submission" date="2018-07" db="EMBL/GenBank/DDBJ databases">
        <title>The draft genome of Phyllobacterium salinisoli.</title>
        <authorList>
            <person name="Liu L."/>
            <person name="Li L."/>
            <person name="Zhang X."/>
            <person name="Liang L."/>
        </authorList>
    </citation>
    <scope>NUCLEOTIDE SEQUENCE [LARGE SCALE GENOMIC DNA]</scope>
    <source>
        <strain evidence="4 5">LLAN61</strain>
    </source>
</reference>
<dbReference type="PROSITE" id="PS00383">
    <property type="entry name" value="TYR_PHOSPHATASE_1"/>
    <property type="match status" value="1"/>
</dbReference>
<organism evidence="4 5">
    <name type="scientific">Phyllobacterium salinisoli</name>
    <dbReference type="NCBI Taxonomy" id="1899321"/>
    <lineage>
        <taxon>Bacteria</taxon>
        <taxon>Pseudomonadati</taxon>
        <taxon>Pseudomonadota</taxon>
        <taxon>Alphaproteobacteria</taxon>
        <taxon>Hyphomicrobiales</taxon>
        <taxon>Phyllobacteriaceae</taxon>
        <taxon>Phyllobacterium</taxon>
    </lineage>
</organism>
<gene>
    <name evidence="4" type="ORF">DUT91_08740</name>
</gene>
<dbReference type="PANTHER" id="PTHR31126:SF72">
    <property type="entry name" value="DUAL SPECIFICITY PROTEIN PHOSPHATASE TPBA"/>
    <property type="match status" value="1"/>
</dbReference>
<proteinExistence type="inferred from homology"/>
<dbReference type="Pfam" id="PF22741">
    <property type="entry name" value="PTP-NADK"/>
    <property type="match status" value="1"/>
</dbReference>
<evidence type="ECO:0000256" key="1">
    <source>
        <dbReference type="ARBA" id="ARBA00009580"/>
    </source>
</evidence>
<keyword evidence="5" id="KW-1185">Reference proteome</keyword>
<dbReference type="InterPro" id="IPR029021">
    <property type="entry name" value="Prot-tyrosine_phosphatase-like"/>
</dbReference>
<evidence type="ECO:0000256" key="2">
    <source>
        <dbReference type="SAM" id="Phobius"/>
    </source>
</evidence>
<protein>
    <submittedName>
        <fullName evidence="4">Protein tyrosine phosphatase</fullName>
    </submittedName>
</protein>
<keyword evidence="2" id="KW-0472">Membrane</keyword>
<dbReference type="PROSITE" id="PS50056">
    <property type="entry name" value="TYR_PHOSPHATASE_2"/>
    <property type="match status" value="1"/>
</dbReference>